<evidence type="ECO:0000313" key="1">
    <source>
        <dbReference type="EMBL" id="GJT92930.1"/>
    </source>
</evidence>
<dbReference type="CDD" id="cd09272">
    <property type="entry name" value="RNase_HI_RT_Ty1"/>
    <property type="match status" value="1"/>
</dbReference>
<evidence type="ECO:0000313" key="2">
    <source>
        <dbReference type="Proteomes" id="UP001151760"/>
    </source>
</evidence>
<dbReference type="PANTHER" id="PTHR11439:SF496">
    <property type="entry name" value="RNA-DIRECTED DNA POLYMERASE"/>
    <property type="match status" value="1"/>
</dbReference>
<gene>
    <name evidence="1" type="ORF">Tco_1081775</name>
</gene>
<dbReference type="Proteomes" id="UP001151760">
    <property type="component" value="Unassembled WGS sequence"/>
</dbReference>
<comment type="caution">
    <text evidence="1">The sequence shown here is derived from an EMBL/GenBank/DDBJ whole genome shotgun (WGS) entry which is preliminary data.</text>
</comment>
<organism evidence="1 2">
    <name type="scientific">Tanacetum coccineum</name>
    <dbReference type="NCBI Taxonomy" id="301880"/>
    <lineage>
        <taxon>Eukaryota</taxon>
        <taxon>Viridiplantae</taxon>
        <taxon>Streptophyta</taxon>
        <taxon>Embryophyta</taxon>
        <taxon>Tracheophyta</taxon>
        <taxon>Spermatophyta</taxon>
        <taxon>Magnoliopsida</taxon>
        <taxon>eudicotyledons</taxon>
        <taxon>Gunneridae</taxon>
        <taxon>Pentapetalae</taxon>
        <taxon>asterids</taxon>
        <taxon>campanulids</taxon>
        <taxon>Asterales</taxon>
        <taxon>Asteraceae</taxon>
        <taxon>Asteroideae</taxon>
        <taxon>Anthemideae</taxon>
        <taxon>Anthemidinae</taxon>
        <taxon>Tanacetum</taxon>
    </lineage>
</organism>
<name>A0ABQ5HYW4_9ASTR</name>
<protein>
    <recommendedName>
        <fullName evidence="3">Retrotransposon protein, putative, Ty1-copia subclass</fullName>
    </recommendedName>
</protein>
<dbReference type="EMBL" id="BQNB010020155">
    <property type="protein sequence ID" value="GJT92930.1"/>
    <property type="molecule type" value="Genomic_DNA"/>
</dbReference>
<keyword evidence="2" id="KW-1185">Reference proteome</keyword>
<proteinExistence type="predicted"/>
<evidence type="ECO:0008006" key="3">
    <source>
        <dbReference type="Google" id="ProtNLM"/>
    </source>
</evidence>
<sequence length="265" mass="30379">MKDLGEATYIFGIKIIRDRSKWLIALSQSAYFDKILKKFKMENSKRDSVPMQEKPNYRYSQGKQTPDEVKCMQKVPYASTIGSIMNTKDMVLVYGEKPETKLKVTCYADTGFQIDKDDTKSQSGYVFVLNGRAVDWKSAKQSTIVMSSTKAEYIVAVEASMEAVWMRKFINGLRDIVPSNKRPMEMLCDNALAISIANDLRIMRGASHYQRKYHDIREVIQDGEIVLKKVHTYDNLPHPFMKPMSYNKNFEHAIVIGVCPTNSLM</sequence>
<reference evidence="1" key="2">
    <citation type="submission" date="2022-01" db="EMBL/GenBank/DDBJ databases">
        <authorList>
            <person name="Yamashiro T."/>
            <person name="Shiraishi A."/>
            <person name="Satake H."/>
            <person name="Nakayama K."/>
        </authorList>
    </citation>
    <scope>NUCLEOTIDE SEQUENCE</scope>
</reference>
<dbReference type="PANTHER" id="PTHR11439">
    <property type="entry name" value="GAG-POL-RELATED RETROTRANSPOSON"/>
    <property type="match status" value="1"/>
</dbReference>
<accession>A0ABQ5HYW4</accession>
<reference evidence="1" key="1">
    <citation type="journal article" date="2022" name="Int. J. Mol. Sci.">
        <title>Draft Genome of Tanacetum Coccineum: Genomic Comparison of Closely Related Tanacetum-Family Plants.</title>
        <authorList>
            <person name="Yamashiro T."/>
            <person name="Shiraishi A."/>
            <person name="Nakayama K."/>
            <person name="Satake H."/>
        </authorList>
    </citation>
    <scope>NUCLEOTIDE SEQUENCE</scope>
</reference>